<dbReference type="EMBL" id="JAPCID010000003">
    <property type="protein sequence ID" value="MDA0136437.1"/>
    <property type="molecule type" value="Genomic_DNA"/>
</dbReference>
<comment type="caution">
    <text evidence="1">The sequence shown here is derived from an EMBL/GenBank/DDBJ whole genome shotgun (WGS) entry which is preliminary data.</text>
</comment>
<dbReference type="Proteomes" id="UP001147700">
    <property type="component" value="Unassembled WGS sequence"/>
</dbReference>
<sequence>MLKGRGTTRAVRVSRLNGRRLRNGTRITVTASMPGRLTTTVTDRVTRGRRVEGRPICKPVGC</sequence>
<name>A0ABT4RD22_9ACTN</name>
<evidence type="ECO:0008006" key="3">
    <source>
        <dbReference type="Google" id="ProtNLM"/>
    </source>
</evidence>
<reference evidence="1" key="1">
    <citation type="submission" date="2022-10" db="EMBL/GenBank/DDBJ databases">
        <title>The WGS of Solirubrobacter sp. CPCC 204708.</title>
        <authorList>
            <person name="Jiang Z."/>
        </authorList>
    </citation>
    <scope>NUCLEOTIDE SEQUENCE</scope>
    <source>
        <strain evidence="1">CPCC 204708</strain>
    </source>
</reference>
<protein>
    <recommendedName>
        <fullName evidence="3">DUF5666 domain-containing protein</fullName>
    </recommendedName>
</protein>
<keyword evidence="2" id="KW-1185">Reference proteome</keyword>
<evidence type="ECO:0000313" key="1">
    <source>
        <dbReference type="EMBL" id="MDA0136437.1"/>
    </source>
</evidence>
<accession>A0ABT4RD22</accession>
<gene>
    <name evidence="1" type="ORF">OJ962_02940</name>
</gene>
<evidence type="ECO:0000313" key="2">
    <source>
        <dbReference type="Proteomes" id="UP001147700"/>
    </source>
</evidence>
<dbReference type="RefSeq" id="WP_270006171.1">
    <property type="nucleotide sequence ID" value="NZ_JAPCID010000003.1"/>
</dbReference>
<proteinExistence type="predicted"/>
<organism evidence="1 2">
    <name type="scientific">Solirubrobacter deserti</name>
    <dbReference type="NCBI Taxonomy" id="2282478"/>
    <lineage>
        <taxon>Bacteria</taxon>
        <taxon>Bacillati</taxon>
        <taxon>Actinomycetota</taxon>
        <taxon>Thermoleophilia</taxon>
        <taxon>Solirubrobacterales</taxon>
        <taxon>Solirubrobacteraceae</taxon>
        <taxon>Solirubrobacter</taxon>
    </lineage>
</organism>